<dbReference type="EMBL" id="CP017248">
    <property type="protein sequence ID" value="AOR29905.1"/>
    <property type="molecule type" value="Genomic_DNA"/>
</dbReference>
<dbReference type="Pfam" id="PF13602">
    <property type="entry name" value="ADH_zinc_N_2"/>
    <property type="match status" value="1"/>
</dbReference>
<reference evidence="4" key="1">
    <citation type="submission" date="2016-09" db="EMBL/GenBank/DDBJ databases">
        <title>Streptomyces puniciscabiei strain:TW1S1 Genome sequencing and assembly.</title>
        <authorList>
            <person name="Kim M.-K."/>
            <person name="Kim S.B."/>
        </authorList>
    </citation>
    <scope>NUCLEOTIDE SEQUENCE [LARGE SCALE GENOMIC DNA]</scope>
    <source>
        <strain evidence="4">TW1S1</strain>
    </source>
</reference>
<dbReference type="KEGG" id="spun:BFF78_01355"/>
<dbReference type="SMART" id="SM00829">
    <property type="entry name" value="PKS_ER"/>
    <property type="match status" value="1"/>
</dbReference>
<dbReference type="InterPro" id="IPR051603">
    <property type="entry name" value="Zinc-ADH_QOR/CCCR"/>
</dbReference>
<dbReference type="Pfam" id="PF08240">
    <property type="entry name" value="ADH_N"/>
    <property type="match status" value="1"/>
</dbReference>
<dbReference type="Gene3D" id="3.40.50.720">
    <property type="entry name" value="NAD(P)-binding Rossmann-like Domain"/>
    <property type="match status" value="1"/>
</dbReference>
<keyword evidence="4" id="KW-1185">Reference proteome</keyword>
<evidence type="ECO:0000313" key="4">
    <source>
        <dbReference type="Proteomes" id="UP000094960"/>
    </source>
</evidence>
<dbReference type="GO" id="GO:0016491">
    <property type="term" value="F:oxidoreductase activity"/>
    <property type="evidence" value="ECO:0007669"/>
    <property type="project" value="InterPro"/>
</dbReference>
<dbReference type="SUPFAM" id="SSF50129">
    <property type="entry name" value="GroES-like"/>
    <property type="match status" value="1"/>
</dbReference>
<evidence type="ECO:0000259" key="2">
    <source>
        <dbReference type="SMART" id="SM00829"/>
    </source>
</evidence>
<organism evidence="3 4">
    <name type="scientific">Streptomyces fodineus</name>
    <dbReference type="NCBI Taxonomy" id="1904616"/>
    <lineage>
        <taxon>Bacteria</taxon>
        <taxon>Bacillati</taxon>
        <taxon>Actinomycetota</taxon>
        <taxon>Actinomycetes</taxon>
        <taxon>Kitasatosporales</taxon>
        <taxon>Streptomycetaceae</taxon>
        <taxon>Streptomyces</taxon>
    </lineage>
</organism>
<dbReference type="AlphaFoldDB" id="A0A1D7Y2Y5"/>
<dbReference type="InterPro" id="IPR013154">
    <property type="entry name" value="ADH-like_N"/>
</dbReference>
<name>A0A1D7Y2Y5_9ACTN</name>
<dbReference type="Gene3D" id="3.90.180.10">
    <property type="entry name" value="Medium-chain alcohol dehydrogenases, catalytic domain"/>
    <property type="match status" value="1"/>
</dbReference>
<dbReference type="InterPro" id="IPR036291">
    <property type="entry name" value="NAD(P)-bd_dom_sf"/>
</dbReference>
<protein>
    <submittedName>
        <fullName evidence="3">NADPH:quinone reductase</fullName>
    </submittedName>
</protein>
<sequence>MSTAITYSRYGGPDVLTLSQVDTPEPGRGEVRIKVRAAAVNLIDLKIRSGMMDGVFPVEFPVLPGWDVAGVVDKVGEGATASVGDEVFGAASVGGYSEYALLDQPVAKPKEVSFDTAAAMVTVGETAYRGLHHLGVKEGGTLLIHGAGGSVGTIAAQLAASRGITVVGTAGEHDIERVTTLGATAVAYGEGWVERVQAAAPQGVDYVFDASGAGVLTDSIALVGDAARVITIADMSAAQHGVRFTGGDPADRFWQALPQLADLIALGKLDVPVWRTFPLAETAQAHADIEARRARGKVILTP</sequence>
<accession>A0A1D7Y2Y5</accession>
<keyword evidence="1" id="KW-0521">NADP</keyword>
<gene>
    <name evidence="3" type="ORF">BFF78_01355</name>
</gene>
<dbReference type="SUPFAM" id="SSF51735">
    <property type="entry name" value="NAD(P)-binding Rossmann-fold domains"/>
    <property type="match status" value="1"/>
</dbReference>
<dbReference type="InterPro" id="IPR020843">
    <property type="entry name" value="ER"/>
</dbReference>
<dbReference type="InterPro" id="IPR011032">
    <property type="entry name" value="GroES-like_sf"/>
</dbReference>
<feature type="domain" description="Enoyl reductase (ER)" evidence="2">
    <location>
        <begin position="11"/>
        <end position="300"/>
    </location>
</feature>
<dbReference type="PANTHER" id="PTHR44154:SF1">
    <property type="entry name" value="QUINONE OXIDOREDUCTASE"/>
    <property type="match status" value="1"/>
</dbReference>
<dbReference type="CDD" id="cd05289">
    <property type="entry name" value="MDR_like_2"/>
    <property type="match status" value="1"/>
</dbReference>
<dbReference type="PANTHER" id="PTHR44154">
    <property type="entry name" value="QUINONE OXIDOREDUCTASE"/>
    <property type="match status" value="1"/>
</dbReference>
<proteinExistence type="predicted"/>
<evidence type="ECO:0000313" key="3">
    <source>
        <dbReference type="EMBL" id="AOR29905.1"/>
    </source>
</evidence>
<dbReference type="RefSeq" id="WP_069776560.1">
    <property type="nucleotide sequence ID" value="NZ_CP017248.1"/>
</dbReference>
<dbReference type="Proteomes" id="UP000094960">
    <property type="component" value="Chromosome"/>
</dbReference>
<evidence type="ECO:0000256" key="1">
    <source>
        <dbReference type="ARBA" id="ARBA00022857"/>
    </source>
</evidence>